<keyword evidence="2" id="KW-1185">Reference proteome</keyword>
<dbReference type="STRING" id="930991.A0A0D0CLM5"/>
<evidence type="ECO:0000313" key="2">
    <source>
        <dbReference type="Proteomes" id="UP000054538"/>
    </source>
</evidence>
<dbReference type="Pfam" id="PF02992">
    <property type="entry name" value="Transposase_21"/>
    <property type="match status" value="1"/>
</dbReference>
<gene>
    <name evidence="1" type="ORF">PAXRUDRAFT_153062</name>
</gene>
<dbReference type="InParanoid" id="A0A0D0CLM5"/>
<protein>
    <submittedName>
        <fullName evidence="1">Uncharacterized protein</fullName>
    </submittedName>
</protein>
<accession>A0A0D0CLM5</accession>
<reference evidence="2" key="2">
    <citation type="submission" date="2015-01" db="EMBL/GenBank/DDBJ databases">
        <title>Evolutionary Origins and Diversification of the Mycorrhizal Mutualists.</title>
        <authorList>
            <consortium name="DOE Joint Genome Institute"/>
            <consortium name="Mycorrhizal Genomics Consortium"/>
            <person name="Kohler A."/>
            <person name="Kuo A."/>
            <person name="Nagy L.G."/>
            <person name="Floudas D."/>
            <person name="Copeland A."/>
            <person name="Barry K.W."/>
            <person name="Cichocki N."/>
            <person name="Veneault-Fourrey C."/>
            <person name="LaButti K."/>
            <person name="Lindquist E.A."/>
            <person name="Lipzen A."/>
            <person name="Lundell T."/>
            <person name="Morin E."/>
            <person name="Murat C."/>
            <person name="Riley R."/>
            <person name="Ohm R."/>
            <person name="Sun H."/>
            <person name="Tunlid A."/>
            <person name="Henrissat B."/>
            <person name="Grigoriev I.V."/>
            <person name="Hibbett D.S."/>
            <person name="Martin F."/>
        </authorList>
    </citation>
    <scope>NUCLEOTIDE SEQUENCE [LARGE SCALE GENOMIC DNA]</scope>
    <source>
        <strain evidence="2">Ve08.2h10</strain>
    </source>
</reference>
<dbReference type="Proteomes" id="UP000054538">
    <property type="component" value="Unassembled WGS sequence"/>
</dbReference>
<organism evidence="1 2">
    <name type="scientific">Paxillus rubicundulus Ve08.2h10</name>
    <dbReference type="NCBI Taxonomy" id="930991"/>
    <lineage>
        <taxon>Eukaryota</taxon>
        <taxon>Fungi</taxon>
        <taxon>Dikarya</taxon>
        <taxon>Basidiomycota</taxon>
        <taxon>Agaricomycotina</taxon>
        <taxon>Agaricomycetes</taxon>
        <taxon>Agaricomycetidae</taxon>
        <taxon>Boletales</taxon>
        <taxon>Paxilineae</taxon>
        <taxon>Paxillaceae</taxon>
        <taxon>Paxillus</taxon>
    </lineage>
</organism>
<name>A0A0D0CLM5_9AGAM</name>
<proteinExistence type="predicted"/>
<dbReference type="HOGENOM" id="CLU_007337_1_2_1"/>
<reference evidence="1 2" key="1">
    <citation type="submission" date="2014-04" db="EMBL/GenBank/DDBJ databases">
        <authorList>
            <consortium name="DOE Joint Genome Institute"/>
            <person name="Kuo A."/>
            <person name="Kohler A."/>
            <person name="Jargeat P."/>
            <person name="Nagy L.G."/>
            <person name="Floudas D."/>
            <person name="Copeland A."/>
            <person name="Barry K.W."/>
            <person name="Cichocki N."/>
            <person name="Veneault-Fourrey C."/>
            <person name="LaButti K."/>
            <person name="Lindquist E.A."/>
            <person name="Lipzen A."/>
            <person name="Lundell T."/>
            <person name="Morin E."/>
            <person name="Murat C."/>
            <person name="Sun H."/>
            <person name="Tunlid A."/>
            <person name="Henrissat B."/>
            <person name="Grigoriev I.V."/>
            <person name="Hibbett D.S."/>
            <person name="Martin F."/>
            <person name="Nordberg H.P."/>
            <person name="Cantor M.N."/>
            <person name="Hua S.X."/>
        </authorList>
    </citation>
    <scope>NUCLEOTIDE SEQUENCE [LARGE SCALE GENOMIC DNA]</scope>
    <source>
        <strain evidence="1 2">Ve08.2h10</strain>
    </source>
</reference>
<dbReference type="AlphaFoldDB" id="A0A0D0CLM5"/>
<dbReference type="InterPro" id="IPR004242">
    <property type="entry name" value="Transposase_21"/>
</dbReference>
<sequence>MQYREEHTQWVFDHIAGNGVVISNYTDFFNRSDYLTVVQEGKINKNNIILMFSVDGAQLYKFKASDCWVAIWIIFACSPDSRYKKKYVLPACIIPGPKKPHNLDSFLFPGFHHLATLQNEGLKIWDALRNITFMSYPFFALGTADGPGLAYLNRLVGHHGKNNC</sequence>
<dbReference type="EMBL" id="KN825587">
    <property type="protein sequence ID" value="KIK83717.1"/>
    <property type="molecule type" value="Genomic_DNA"/>
</dbReference>
<dbReference type="OrthoDB" id="3261594at2759"/>
<evidence type="ECO:0000313" key="1">
    <source>
        <dbReference type="EMBL" id="KIK83717.1"/>
    </source>
</evidence>